<dbReference type="InterPro" id="IPR019471">
    <property type="entry name" value="Interferon_reg_factor-3"/>
</dbReference>
<dbReference type="SMART" id="SM01243">
    <property type="entry name" value="IRF-3"/>
    <property type="match status" value="1"/>
</dbReference>
<feature type="non-terminal residue" evidence="2">
    <location>
        <position position="101"/>
    </location>
</feature>
<evidence type="ECO:0000313" key="2">
    <source>
        <dbReference type="EMBL" id="KAL0168529.1"/>
    </source>
</evidence>
<dbReference type="SUPFAM" id="SSF49879">
    <property type="entry name" value="SMAD/FHA domain"/>
    <property type="match status" value="1"/>
</dbReference>
<feature type="non-terminal residue" evidence="2">
    <location>
        <position position="1"/>
    </location>
</feature>
<dbReference type="PANTHER" id="PTHR11949:SF7">
    <property type="entry name" value="INTERFERON REGULATORY FACTOR 8"/>
    <property type="match status" value="1"/>
</dbReference>
<evidence type="ECO:0000259" key="1">
    <source>
        <dbReference type="SMART" id="SM01243"/>
    </source>
</evidence>
<accession>A0ABD0P346</accession>
<dbReference type="InterPro" id="IPR008984">
    <property type="entry name" value="SMAD_FHA_dom_sf"/>
</dbReference>
<gene>
    <name evidence="2" type="ORF">M9458_036751</name>
</gene>
<dbReference type="AlphaFoldDB" id="A0ABD0P346"/>
<sequence>TITSHPEGCRISPCQPPLANLYGPDSLQNIRFPSVDIIENERQRHVTRKLFSHLERGVLLRANREGIFIKRLGQDPQYNPNPCKLERDAVVKIFDTARFLQ</sequence>
<dbReference type="Proteomes" id="UP001529510">
    <property type="component" value="Unassembled WGS sequence"/>
</dbReference>
<comment type="caution">
    <text evidence="2">The sequence shown here is derived from an EMBL/GenBank/DDBJ whole genome shotgun (WGS) entry which is preliminary data.</text>
</comment>
<organism evidence="2 3">
    <name type="scientific">Cirrhinus mrigala</name>
    <name type="common">Mrigala</name>
    <dbReference type="NCBI Taxonomy" id="683832"/>
    <lineage>
        <taxon>Eukaryota</taxon>
        <taxon>Metazoa</taxon>
        <taxon>Chordata</taxon>
        <taxon>Craniata</taxon>
        <taxon>Vertebrata</taxon>
        <taxon>Euteleostomi</taxon>
        <taxon>Actinopterygii</taxon>
        <taxon>Neopterygii</taxon>
        <taxon>Teleostei</taxon>
        <taxon>Ostariophysi</taxon>
        <taxon>Cypriniformes</taxon>
        <taxon>Cyprinidae</taxon>
        <taxon>Labeoninae</taxon>
        <taxon>Labeonini</taxon>
        <taxon>Cirrhinus</taxon>
    </lineage>
</organism>
<dbReference type="Pfam" id="PF10401">
    <property type="entry name" value="IRF-3"/>
    <property type="match status" value="1"/>
</dbReference>
<dbReference type="EMBL" id="JAMKFB020000018">
    <property type="protein sequence ID" value="KAL0168529.1"/>
    <property type="molecule type" value="Genomic_DNA"/>
</dbReference>
<protein>
    <recommendedName>
        <fullName evidence="1">Interferon regulatory factor-3 domain-containing protein</fullName>
    </recommendedName>
</protein>
<reference evidence="2 3" key="1">
    <citation type="submission" date="2024-05" db="EMBL/GenBank/DDBJ databases">
        <title>Genome sequencing and assembly of Indian major carp, Cirrhinus mrigala (Hamilton, 1822).</title>
        <authorList>
            <person name="Mohindra V."/>
            <person name="Chowdhury L.M."/>
            <person name="Lal K."/>
            <person name="Jena J.K."/>
        </authorList>
    </citation>
    <scope>NUCLEOTIDE SEQUENCE [LARGE SCALE GENOMIC DNA]</scope>
    <source>
        <strain evidence="2">CM1030</strain>
        <tissue evidence="2">Blood</tissue>
    </source>
</reference>
<dbReference type="PANTHER" id="PTHR11949">
    <property type="entry name" value="INTERFERON REGULATORY FACTOR"/>
    <property type="match status" value="1"/>
</dbReference>
<proteinExistence type="predicted"/>
<name>A0ABD0P346_CIRMR</name>
<feature type="domain" description="Interferon regulatory factor-3" evidence="1">
    <location>
        <begin position="3"/>
        <end position="101"/>
    </location>
</feature>
<keyword evidence="3" id="KW-1185">Reference proteome</keyword>
<dbReference type="Gene3D" id="2.60.200.10">
    <property type="match status" value="1"/>
</dbReference>
<evidence type="ECO:0000313" key="3">
    <source>
        <dbReference type="Proteomes" id="UP001529510"/>
    </source>
</evidence>
<dbReference type="InterPro" id="IPR017855">
    <property type="entry name" value="SMAD-like_dom_sf"/>
</dbReference>